<dbReference type="EMBL" id="KB469724">
    <property type="protein sequence ID" value="EPQ49702.1"/>
    <property type="molecule type" value="Genomic_DNA"/>
</dbReference>
<sequence length="58" mass="6299">MLIVGDDDDGPTDEVPERRSLEEARAYVTRHVAGMVVDREDSEDGVSSRVADGLIILA</sequence>
<proteinExistence type="predicted"/>
<dbReference type="Proteomes" id="UP000030669">
    <property type="component" value="Unassembled WGS sequence"/>
</dbReference>
<reference evidence="1 2" key="1">
    <citation type="journal article" date="2012" name="Science">
        <title>The Paleozoic origin of enzymatic lignin decomposition reconstructed from 31 fungal genomes.</title>
        <authorList>
            <person name="Floudas D."/>
            <person name="Binder M."/>
            <person name="Riley R."/>
            <person name="Barry K."/>
            <person name="Blanchette R.A."/>
            <person name="Henrissat B."/>
            <person name="Martinez A.T."/>
            <person name="Otillar R."/>
            <person name="Spatafora J.W."/>
            <person name="Yadav J.S."/>
            <person name="Aerts A."/>
            <person name="Benoit I."/>
            <person name="Boyd A."/>
            <person name="Carlson A."/>
            <person name="Copeland A."/>
            <person name="Coutinho P.M."/>
            <person name="de Vries R.P."/>
            <person name="Ferreira P."/>
            <person name="Findley K."/>
            <person name="Foster B."/>
            <person name="Gaskell J."/>
            <person name="Glotzer D."/>
            <person name="Gorecki P."/>
            <person name="Heitman J."/>
            <person name="Hesse C."/>
            <person name="Hori C."/>
            <person name="Igarashi K."/>
            <person name="Jurgens J.A."/>
            <person name="Kallen N."/>
            <person name="Kersten P."/>
            <person name="Kohler A."/>
            <person name="Kuees U."/>
            <person name="Kumar T.K.A."/>
            <person name="Kuo A."/>
            <person name="LaButti K."/>
            <person name="Larrondo L.F."/>
            <person name="Lindquist E."/>
            <person name="Ling A."/>
            <person name="Lombard V."/>
            <person name="Lucas S."/>
            <person name="Lundell T."/>
            <person name="Martin R."/>
            <person name="McLaughlin D.J."/>
            <person name="Morgenstern I."/>
            <person name="Morin E."/>
            <person name="Murat C."/>
            <person name="Nagy L.G."/>
            <person name="Nolan M."/>
            <person name="Ohm R.A."/>
            <person name="Patyshakuliyeva A."/>
            <person name="Rokas A."/>
            <person name="Ruiz-Duenas F.J."/>
            <person name="Sabat G."/>
            <person name="Salamov A."/>
            <person name="Samejima M."/>
            <person name="Schmutz J."/>
            <person name="Slot J.C."/>
            <person name="St John F."/>
            <person name="Stenlid J."/>
            <person name="Sun H."/>
            <person name="Sun S."/>
            <person name="Syed K."/>
            <person name="Tsang A."/>
            <person name="Wiebenga A."/>
            <person name="Young D."/>
            <person name="Pisabarro A."/>
            <person name="Eastwood D.C."/>
            <person name="Martin F."/>
            <person name="Cullen D."/>
            <person name="Grigoriev I.V."/>
            <person name="Hibbett D.S."/>
        </authorList>
    </citation>
    <scope>NUCLEOTIDE SEQUENCE [LARGE SCALE GENOMIC DNA]</scope>
    <source>
        <strain evidence="1 2">ATCC 11539</strain>
    </source>
</reference>
<evidence type="ECO:0000313" key="2">
    <source>
        <dbReference type="Proteomes" id="UP000030669"/>
    </source>
</evidence>
<name>S7PQR2_GLOTA</name>
<dbReference type="RefSeq" id="XP_007871842.1">
    <property type="nucleotide sequence ID" value="XM_007873651.1"/>
</dbReference>
<dbReference type="KEGG" id="gtr:GLOTRDRAFT_134720"/>
<gene>
    <name evidence="1" type="ORF">GLOTRDRAFT_134720</name>
</gene>
<dbReference type="AlphaFoldDB" id="S7PQR2"/>
<dbReference type="GeneID" id="19303154"/>
<organism evidence="1 2">
    <name type="scientific">Gloeophyllum trabeum (strain ATCC 11539 / FP-39264 / Madison 617)</name>
    <name type="common">Brown rot fungus</name>
    <dbReference type="NCBI Taxonomy" id="670483"/>
    <lineage>
        <taxon>Eukaryota</taxon>
        <taxon>Fungi</taxon>
        <taxon>Dikarya</taxon>
        <taxon>Basidiomycota</taxon>
        <taxon>Agaricomycotina</taxon>
        <taxon>Agaricomycetes</taxon>
        <taxon>Gloeophyllales</taxon>
        <taxon>Gloeophyllaceae</taxon>
        <taxon>Gloeophyllum</taxon>
    </lineage>
</organism>
<dbReference type="HOGENOM" id="CLU_2979291_0_0_1"/>
<keyword evidence="2" id="KW-1185">Reference proteome</keyword>
<evidence type="ECO:0000313" key="1">
    <source>
        <dbReference type="EMBL" id="EPQ49702.1"/>
    </source>
</evidence>
<protein>
    <submittedName>
        <fullName evidence="1">Uncharacterized protein</fullName>
    </submittedName>
</protein>
<accession>S7PQR2</accession>